<dbReference type="InterPro" id="IPR057082">
    <property type="entry name" value="PH_C"/>
</dbReference>
<evidence type="ECO:0000313" key="4">
    <source>
        <dbReference type="EMBL" id="KAE8411486.1"/>
    </source>
</evidence>
<feature type="compositionally biased region" description="Low complexity" evidence="1">
    <location>
        <begin position="23"/>
        <end position="37"/>
    </location>
</feature>
<organism evidence="4 5">
    <name type="scientific">Aspergillus pseudocaelatus</name>
    <dbReference type="NCBI Taxonomy" id="1825620"/>
    <lineage>
        <taxon>Eukaryota</taxon>
        <taxon>Fungi</taxon>
        <taxon>Dikarya</taxon>
        <taxon>Ascomycota</taxon>
        <taxon>Pezizomycotina</taxon>
        <taxon>Eurotiomycetes</taxon>
        <taxon>Eurotiomycetidae</taxon>
        <taxon>Eurotiales</taxon>
        <taxon>Aspergillaceae</taxon>
        <taxon>Aspergillus</taxon>
        <taxon>Aspergillus subgen. Circumdati</taxon>
    </lineage>
</organism>
<feature type="compositionally biased region" description="Polar residues" evidence="1">
    <location>
        <begin position="60"/>
        <end position="75"/>
    </location>
</feature>
<accession>A0ABQ6W5V0</accession>
<sequence length="561" mass="63169">MAANYIKKLFQVMVTRVRQYENQPSGQQPSVSPQGVPHVYGPGSMPPQELNRPPPKKMKQSQAGNITGTTGTTSPAAKHIAADARTQPLSGALLTSADNVEDVAAGFCMFREPLPEHATEITSIIADLYSISHSLRVSSTILEKGIHQQHIASAESDLELVCTSLKQTLDDIFDFFGDIDLRQGLDRDKYKRTWTVMCKYFYDESQVSLANRLVMYKAFLGELADISKEGFMDATLMAKLRRYIEPLQGRRTSRSALGLAPTSPTASNPYAPDSVDDDSNRDQPGSVSNHWVKTVFETNTSSTPIPEIGESSNCFGEPQDGVKTWLHDEGFEEALQLPFPGEWDTLVSFYVREIDHRVRIVCDRVSVNETHDYHCLPLNLLEIVRVGSCLQLCRRRRQGQKLVLWLNLKFTTIESMVCFFGTFLALRSQDRGRPVEHIRDYELDMEDELYGGLIFAGKDLHALRIFQDGSSRAVRLQASVYHGEMENVPVWTAFITQHMKSEGWMRLMPPTLVSLRELQRVIFTFSDYSPPRTRDGENVIQFTTEADAQGFVDVIIELSKA</sequence>
<dbReference type="Pfam" id="PF23076">
    <property type="entry name" value="PH_FT_C"/>
    <property type="match status" value="1"/>
</dbReference>
<dbReference type="EMBL" id="ML735872">
    <property type="protein sequence ID" value="KAE8411486.1"/>
    <property type="molecule type" value="Genomic_DNA"/>
</dbReference>
<evidence type="ECO:0000259" key="3">
    <source>
        <dbReference type="Pfam" id="PF23076"/>
    </source>
</evidence>
<name>A0ABQ6W5V0_9EURO</name>
<feature type="region of interest" description="Disordered" evidence="1">
    <location>
        <begin position="21"/>
        <end position="77"/>
    </location>
</feature>
<proteinExistence type="predicted"/>
<feature type="domain" description="PH" evidence="3">
    <location>
        <begin position="448"/>
        <end position="559"/>
    </location>
</feature>
<dbReference type="InterPro" id="IPR057081">
    <property type="entry name" value="PH_N"/>
</dbReference>
<feature type="domain" description="PH" evidence="2">
    <location>
        <begin position="321"/>
        <end position="445"/>
    </location>
</feature>
<dbReference type="Proteomes" id="UP000325395">
    <property type="component" value="Unassembled WGS sequence"/>
</dbReference>
<evidence type="ECO:0000259" key="2">
    <source>
        <dbReference type="Pfam" id="PF23074"/>
    </source>
</evidence>
<evidence type="ECO:0000256" key="1">
    <source>
        <dbReference type="SAM" id="MobiDB-lite"/>
    </source>
</evidence>
<evidence type="ECO:0000313" key="5">
    <source>
        <dbReference type="Proteomes" id="UP000325395"/>
    </source>
</evidence>
<dbReference type="Pfam" id="PF23074">
    <property type="entry name" value="PH_FT_N"/>
    <property type="match status" value="1"/>
</dbReference>
<protein>
    <recommendedName>
        <fullName evidence="6">Fungal N-terminal domain-containing protein</fullName>
    </recommendedName>
</protein>
<evidence type="ECO:0008006" key="6">
    <source>
        <dbReference type="Google" id="ProtNLM"/>
    </source>
</evidence>
<gene>
    <name evidence="4" type="ORF">BDV36DRAFT_305716</name>
</gene>
<feature type="region of interest" description="Disordered" evidence="1">
    <location>
        <begin position="254"/>
        <end position="287"/>
    </location>
</feature>
<keyword evidence="5" id="KW-1185">Reference proteome</keyword>
<reference evidence="4 5" key="1">
    <citation type="submission" date="2019-04" db="EMBL/GenBank/DDBJ databases">
        <authorList>
            <consortium name="DOE Joint Genome Institute"/>
            <person name="Mondo S."/>
            <person name="Kjaerbolling I."/>
            <person name="Vesth T."/>
            <person name="Frisvad J.C."/>
            <person name="Nybo J.L."/>
            <person name="Theobald S."/>
            <person name="Kildgaard S."/>
            <person name="Isbrandt T."/>
            <person name="Kuo A."/>
            <person name="Sato A."/>
            <person name="Lyhne E.K."/>
            <person name="Kogle M.E."/>
            <person name="Wiebenga A."/>
            <person name="Kun R.S."/>
            <person name="Lubbers R.J."/>
            <person name="Makela M.R."/>
            <person name="Barry K."/>
            <person name="Chovatia M."/>
            <person name="Clum A."/>
            <person name="Daum C."/>
            <person name="Haridas S."/>
            <person name="He G."/>
            <person name="LaButti K."/>
            <person name="Lipzen A."/>
            <person name="Riley R."/>
            <person name="Salamov A."/>
            <person name="Simmons B.A."/>
            <person name="Magnuson J.K."/>
            <person name="Henrissat B."/>
            <person name="Mortensen U.H."/>
            <person name="Larsen T.O."/>
            <person name="Devries R.P."/>
            <person name="Grigoriev I.V."/>
            <person name="Machida M."/>
            <person name="Baker S.E."/>
            <person name="Andersen M.R."/>
            <person name="Cantor M.N."/>
            <person name="Hua S.X."/>
        </authorList>
    </citation>
    <scope>NUCLEOTIDE SEQUENCE [LARGE SCALE GENOMIC DNA]</scope>
    <source>
        <strain evidence="4 5">CBS 117616</strain>
    </source>
</reference>